<accession>T1GV20</accession>
<reference evidence="4" key="1">
    <citation type="submission" date="2013-02" db="EMBL/GenBank/DDBJ databases">
        <authorList>
            <person name="Hughes D."/>
        </authorList>
    </citation>
    <scope>NUCLEOTIDE SEQUENCE</scope>
    <source>
        <strain>Durham</strain>
        <strain evidence="4">NC isolate 2 -- Noor lab</strain>
    </source>
</reference>
<dbReference type="AlphaFoldDB" id="T1GV20"/>
<protein>
    <submittedName>
        <fullName evidence="3">Uncharacterized protein</fullName>
    </submittedName>
</protein>
<evidence type="ECO:0000256" key="1">
    <source>
        <dbReference type="SAM" id="MobiDB-lite"/>
    </source>
</evidence>
<sequence>MFQMIITLVFAVFMLAVSTCQAQNEQPLNNYLDIETPSFFNFNSPLRQPDSLKKQPYFDFLSTLYRKDDSKANLFTNPPYLQNLKKREVTQLQSQYITSTKGPYISDHSLSTDNNRSKNNNTNRKKDAIKV</sequence>
<organism evidence="3 4">
    <name type="scientific">Megaselia scalaris</name>
    <name type="common">Humpbacked fly</name>
    <name type="synonym">Phora scalaris</name>
    <dbReference type="NCBI Taxonomy" id="36166"/>
    <lineage>
        <taxon>Eukaryota</taxon>
        <taxon>Metazoa</taxon>
        <taxon>Ecdysozoa</taxon>
        <taxon>Arthropoda</taxon>
        <taxon>Hexapoda</taxon>
        <taxon>Insecta</taxon>
        <taxon>Pterygota</taxon>
        <taxon>Neoptera</taxon>
        <taxon>Endopterygota</taxon>
        <taxon>Diptera</taxon>
        <taxon>Brachycera</taxon>
        <taxon>Muscomorpha</taxon>
        <taxon>Platypezoidea</taxon>
        <taxon>Phoridae</taxon>
        <taxon>Megaseliini</taxon>
        <taxon>Megaselia</taxon>
    </lineage>
</organism>
<evidence type="ECO:0000256" key="2">
    <source>
        <dbReference type="SAM" id="SignalP"/>
    </source>
</evidence>
<reference evidence="3" key="2">
    <citation type="submission" date="2015-06" db="UniProtKB">
        <authorList>
            <consortium name="EnsemblMetazoa"/>
        </authorList>
    </citation>
    <scope>IDENTIFICATION</scope>
</reference>
<feature type="region of interest" description="Disordered" evidence="1">
    <location>
        <begin position="100"/>
        <end position="131"/>
    </location>
</feature>
<name>T1GV20_MEGSC</name>
<evidence type="ECO:0000313" key="4">
    <source>
        <dbReference type="Proteomes" id="UP000015102"/>
    </source>
</evidence>
<keyword evidence="2" id="KW-0732">Signal</keyword>
<feature type="signal peptide" evidence="2">
    <location>
        <begin position="1"/>
        <end position="22"/>
    </location>
</feature>
<dbReference type="EnsemblMetazoa" id="MESCA007598-RA">
    <property type="protein sequence ID" value="MESCA007598-PA"/>
    <property type="gene ID" value="MESCA007598"/>
</dbReference>
<keyword evidence="4" id="KW-1185">Reference proteome</keyword>
<dbReference type="EMBL" id="CAQQ02199166">
    <property type="status" value="NOT_ANNOTATED_CDS"/>
    <property type="molecule type" value="Genomic_DNA"/>
</dbReference>
<proteinExistence type="predicted"/>
<feature type="chain" id="PRO_5004577165" evidence="2">
    <location>
        <begin position="23"/>
        <end position="131"/>
    </location>
</feature>
<dbReference type="HOGENOM" id="CLU_1929975_0_0_1"/>
<evidence type="ECO:0000313" key="3">
    <source>
        <dbReference type="EnsemblMetazoa" id="MESCA007598-PA"/>
    </source>
</evidence>
<dbReference type="Proteomes" id="UP000015102">
    <property type="component" value="Unassembled WGS sequence"/>
</dbReference>
<feature type="compositionally biased region" description="Low complexity" evidence="1">
    <location>
        <begin position="111"/>
        <end position="122"/>
    </location>
</feature>